<protein>
    <submittedName>
        <fullName evidence="9">ABC transporter permease</fullName>
    </submittedName>
</protein>
<evidence type="ECO:0000256" key="1">
    <source>
        <dbReference type="ARBA" id="ARBA00004651"/>
    </source>
</evidence>
<comment type="similarity">
    <text evidence="7">Belongs to the binding-protein-dependent transport system permease family.</text>
</comment>
<keyword evidence="4 7" id="KW-0812">Transmembrane</keyword>
<dbReference type="PANTHER" id="PTHR43386">
    <property type="entry name" value="OLIGOPEPTIDE TRANSPORT SYSTEM PERMEASE PROTEIN APPC"/>
    <property type="match status" value="1"/>
</dbReference>
<sequence>MQANAEVNIGAKGPEVRAKRRSSLYFIWQGIRSDRYALAGFTILTLITLAAVFAPWLAPYSPTEAFPNLRLQGIGTEGHLLGLDHQGRDMLSRLIWGGRTTLFAGITPVVLSALIAIPLGLVAAWYARTGGLIMRTMDVLFAFPMVLLAIMLAAFMGPGMTNMIIALTVVLVPYNTRVVYVAAQQEKSSSYIEASIAAATPVRKILFVEMLPNVVSASIVYSTTVIGNIVITAAGLSFLGLGVQPPTAEWGIITSDGRQYIFNAAHISILPGLAIMLVVIGFNLLGDTLRDSLDPRTRLSLIRR</sequence>
<dbReference type="CDD" id="cd06261">
    <property type="entry name" value="TM_PBP2"/>
    <property type="match status" value="1"/>
</dbReference>
<accession>A0ABP7NS93</accession>
<dbReference type="InterPro" id="IPR035906">
    <property type="entry name" value="MetI-like_sf"/>
</dbReference>
<dbReference type="RefSeq" id="WP_344803953.1">
    <property type="nucleotide sequence ID" value="NZ_BAABBO010000002.1"/>
</dbReference>
<evidence type="ECO:0000313" key="9">
    <source>
        <dbReference type="EMBL" id="GAA3953086.1"/>
    </source>
</evidence>
<evidence type="ECO:0000313" key="10">
    <source>
        <dbReference type="Proteomes" id="UP001501337"/>
    </source>
</evidence>
<feature type="transmembrane region" description="Helical" evidence="7">
    <location>
        <begin position="102"/>
        <end position="127"/>
    </location>
</feature>
<keyword evidence="6 7" id="KW-0472">Membrane</keyword>
<comment type="caution">
    <text evidence="9">The sequence shown here is derived from an EMBL/GenBank/DDBJ whole genome shotgun (WGS) entry which is preliminary data.</text>
</comment>
<gene>
    <name evidence="9" type="ORF">GCM10022278_10000</name>
</gene>
<dbReference type="EMBL" id="BAABBO010000002">
    <property type="protein sequence ID" value="GAA3953086.1"/>
    <property type="molecule type" value="Genomic_DNA"/>
</dbReference>
<keyword evidence="3" id="KW-1003">Cell membrane</keyword>
<evidence type="ECO:0000256" key="6">
    <source>
        <dbReference type="ARBA" id="ARBA00023136"/>
    </source>
</evidence>
<organism evidence="9 10">
    <name type="scientific">Allohahella marinimesophila</name>
    <dbReference type="NCBI Taxonomy" id="1054972"/>
    <lineage>
        <taxon>Bacteria</taxon>
        <taxon>Pseudomonadati</taxon>
        <taxon>Pseudomonadota</taxon>
        <taxon>Gammaproteobacteria</taxon>
        <taxon>Oceanospirillales</taxon>
        <taxon>Hahellaceae</taxon>
        <taxon>Allohahella</taxon>
    </lineage>
</organism>
<keyword evidence="2 7" id="KW-0813">Transport</keyword>
<comment type="subcellular location">
    <subcellularLocation>
        <location evidence="1 7">Cell membrane</location>
        <topology evidence="1 7">Multi-pass membrane protein</topology>
    </subcellularLocation>
</comment>
<dbReference type="PROSITE" id="PS50928">
    <property type="entry name" value="ABC_TM1"/>
    <property type="match status" value="1"/>
</dbReference>
<keyword evidence="10" id="KW-1185">Reference proteome</keyword>
<feature type="transmembrane region" description="Helical" evidence="7">
    <location>
        <begin position="219"/>
        <end position="240"/>
    </location>
</feature>
<evidence type="ECO:0000256" key="7">
    <source>
        <dbReference type="RuleBase" id="RU363032"/>
    </source>
</evidence>
<feature type="domain" description="ABC transmembrane type-1" evidence="8">
    <location>
        <begin position="98"/>
        <end position="286"/>
    </location>
</feature>
<dbReference type="InterPro" id="IPR050366">
    <property type="entry name" value="BP-dependent_transpt_permease"/>
</dbReference>
<dbReference type="Gene3D" id="1.10.3720.10">
    <property type="entry name" value="MetI-like"/>
    <property type="match status" value="1"/>
</dbReference>
<name>A0ABP7NS93_9GAMM</name>
<reference evidence="10" key="1">
    <citation type="journal article" date="2019" name="Int. J. Syst. Evol. Microbiol.">
        <title>The Global Catalogue of Microorganisms (GCM) 10K type strain sequencing project: providing services to taxonomists for standard genome sequencing and annotation.</title>
        <authorList>
            <consortium name="The Broad Institute Genomics Platform"/>
            <consortium name="The Broad Institute Genome Sequencing Center for Infectious Disease"/>
            <person name="Wu L."/>
            <person name="Ma J."/>
        </authorList>
    </citation>
    <scope>NUCLEOTIDE SEQUENCE [LARGE SCALE GENOMIC DNA]</scope>
    <source>
        <strain evidence="10">JCM 17555</strain>
    </source>
</reference>
<evidence type="ECO:0000256" key="3">
    <source>
        <dbReference type="ARBA" id="ARBA00022475"/>
    </source>
</evidence>
<dbReference type="Proteomes" id="UP001501337">
    <property type="component" value="Unassembled WGS sequence"/>
</dbReference>
<keyword evidence="5 7" id="KW-1133">Transmembrane helix</keyword>
<feature type="transmembrane region" description="Helical" evidence="7">
    <location>
        <begin position="36"/>
        <end position="58"/>
    </location>
</feature>
<dbReference type="Pfam" id="PF00528">
    <property type="entry name" value="BPD_transp_1"/>
    <property type="match status" value="1"/>
</dbReference>
<dbReference type="InterPro" id="IPR025966">
    <property type="entry name" value="OppC_N"/>
</dbReference>
<feature type="transmembrane region" description="Helical" evidence="7">
    <location>
        <begin position="139"/>
        <end position="157"/>
    </location>
</feature>
<feature type="transmembrane region" description="Helical" evidence="7">
    <location>
        <begin position="163"/>
        <end position="183"/>
    </location>
</feature>
<dbReference type="InterPro" id="IPR000515">
    <property type="entry name" value="MetI-like"/>
</dbReference>
<proteinExistence type="inferred from homology"/>
<evidence type="ECO:0000256" key="4">
    <source>
        <dbReference type="ARBA" id="ARBA00022692"/>
    </source>
</evidence>
<feature type="transmembrane region" description="Helical" evidence="7">
    <location>
        <begin position="260"/>
        <end position="286"/>
    </location>
</feature>
<dbReference type="SUPFAM" id="SSF161098">
    <property type="entry name" value="MetI-like"/>
    <property type="match status" value="1"/>
</dbReference>
<evidence type="ECO:0000256" key="5">
    <source>
        <dbReference type="ARBA" id="ARBA00022989"/>
    </source>
</evidence>
<dbReference type="PANTHER" id="PTHR43386:SF25">
    <property type="entry name" value="PEPTIDE ABC TRANSPORTER PERMEASE PROTEIN"/>
    <property type="match status" value="1"/>
</dbReference>
<evidence type="ECO:0000259" key="8">
    <source>
        <dbReference type="PROSITE" id="PS50928"/>
    </source>
</evidence>
<evidence type="ECO:0000256" key="2">
    <source>
        <dbReference type="ARBA" id="ARBA00022448"/>
    </source>
</evidence>
<dbReference type="Pfam" id="PF12911">
    <property type="entry name" value="OppC_N"/>
    <property type="match status" value="1"/>
</dbReference>